<proteinExistence type="predicted"/>
<dbReference type="PROSITE" id="PS00010">
    <property type="entry name" value="ASX_HYDROXYL"/>
    <property type="match status" value="1"/>
</dbReference>
<dbReference type="InterPro" id="IPR000742">
    <property type="entry name" value="EGF"/>
</dbReference>
<name>A0A067L3D2_JATCU</name>
<dbReference type="InterPro" id="IPR049883">
    <property type="entry name" value="NOTCH1_EGF-like"/>
</dbReference>
<keyword evidence="4" id="KW-0808">Transferase</keyword>
<evidence type="ECO:0000256" key="2">
    <source>
        <dbReference type="ARBA" id="ARBA00022527"/>
    </source>
</evidence>
<evidence type="ECO:0008006" key="13">
    <source>
        <dbReference type="Google" id="ProtNLM"/>
    </source>
</evidence>
<evidence type="ECO:0000313" key="12">
    <source>
        <dbReference type="Proteomes" id="UP000027138"/>
    </source>
</evidence>
<evidence type="ECO:0000256" key="4">
    <source>
        <dbReference type="ARBA" id="ARBA00022679"/>
    </source>
</evidence>
<dbReference type="SMART" id="SM00181">
    <property type="entry name" value="EGF"/>
    <property type="match status" value="2"/>
</dbReference>
<keyword evidence="8" id="KW-0325">Glycoprotein</keyword>
<keyword evidence="3" id="KW-0245">EGF-like domain</keyword>
<dbReference type="SUPFAM" id="SSF57196">
    <property type="entry name" value="EGF/Laminin"/>
    <property type="match status" value="1"/>
</dbReference>
<evidence type="ECO:0000259" key="10">
    <source>
        <dbReference type="SMART" id="SM00181"/>
    </source>
</evidence>
<evidence type="ECO:0000256" key="8">
    <source>
        <dbReference type="ARBA" id="ARBA00023180"/>
    </source>
</evidence>
<evidence type="ECO:0000256" key="5">
    <source>
        <dbReference type="ARBA" id="ARBA00022729"/>
    </source>
</evidence>
<keyword evidence="5" id="KW-0732">Signal</keyword>
<dbReference type="AlphaFoldDB" id="A0A067L3D2"/>
<keyword evidence="7" id="KW-1015">Disulfide bond</keyword>
<dbReference type="Proteomes" id="UP000027138">
    <property type="component" value="Unassembled WGS sequence"/>
</dbReference>
<dbReference type="OrthoDB" id="840598at2759"/>
<dbReference type="GO" id="GO:0004674">
    <property type="term" value="F:protein serine/threonine kinase activity"/>
    <property type="evidence" value="ECO:0007669"/>
    <property type="project" value="UniProtKB-KW"/>
</dbReference>
<dbReference type="Gene3D" id="2.10.25.10">
    <property type="entry name" value="Laminin"/>
    <property type="match status" value="2"/>
</dbReference>
<dbReference type="Pfam" id="PF08488">
    <property type="entry name" value="WAK"/>
    <property type="match status" value="1"/>
</dbReference>
<gene>
    <name evidence="11" type="ORF">JCGZ_23879</name>
</gene>
<dbReference type="InterPro" id="IPR018097">
    <property type="entry name" value="EGF_Ca-bd_CS"/>
</dbReference>
<organism evidence="11 12">
    <name type="scientific">Jatropha curcas</name>
    <name type="common">Barbados nut</name>
    <dbReference type="NCBI Taxonomy" id="180498"/>
    <lineage>
        <taxon>Eukaryota</taxon>
        <taxon>Viridiplantae</taxon>
        <taxon>Streptophyta</taxon>
        <taxon>Embryophyta</taxon>
        <taxon>Tracheophyta</taxon>
        <taxon>Spermatophyta</taxon>
        <taxon>Magnoliopsida</taxon>
        <taxon>eudicotyledons</taxon>
        <taxon>Gunneridae</taxon>
        <taxon>Pentapetalae</taxon>
        <taxon>rosids</taxon>
        <taxon>fabids</taxon>
        <taxon>Malpighiales</taxon>
        <taxon>Euphorbiaceae</taxon>
        <taxon>Crotonoideae</taxon>
        <taxon>Jatropheae</taxon>
        <taxon>Jatropha</taxon>
    </lineage>
</organism>
<dbReference type="InterPro" id="IPR000152">
    <property type="entry name" value="EGF-type_Asp/Asn_hydroxyl_site"/>
</dbReference>
<dbReference type="InterPro" id="IPR001881">
    <property type="entry name" value="EGF-like_Ca-bd_dom"/>
</dbReference>
<dbReference type="FunFam" id="2.10.25.10:FF:000038">
    <property type="entry name" value="Fibrillin 2"/>
    <property type="match status" value="1"/>
</dbReference>
<dbReference type="InterPro" id="IPR013695">
    <property type="entry name" value="WAK"/>
</dbReference>
<feature type="domain" description="EGF-like" evidence="10">
    <location>
        <begin position="160"/>
        <end position="197"/>
    </location>
</feature>
<feature type="domain" description="EGF-like calcium-binding" evidence="9">
    <location>
        <begin position="157"/>
        <end position="197"/>
    </location>
</feature>
<keyword evidence="6" id="KW-0677">Repeat</keyword>
<comment type="subcellular location">
    <subcellularLocation>
        <location evidence="1">Membrane</location>
        <topology evidence="1">Single-pass type I membrane protein</topology>
    </subcellularLocation>
</comment>
<dbReference type="PROSITE" id="PS51257">
    <property type="entry name" value="PROKAR_LIPOPROTEIN"/>
    <property type="match status" value="1"/>
</dbReference>
<dbReference type="SMART" id="SM00179">
    <property type="entry name" value="EGF_CA"/>
    <property type="match status" value="1"/>
</dbReference>
<evidence type="ECO:0000256" key="6">
    <source>
        <dbReference type="ARBA" id="ARBA00022737"/>
    </source>
</evidence>
<keyword evidence="12" id="KW-1185">Reference proteome</keyword>
<protein>
    <recommendedName>
        <fullName evidence="13">EGF-like domain-containing protein</fullName>
    </recommendedName>
</protein>
<sequence>MRDAAETFGSGCVSLCDENVTLQGSCSGFGCCQTSVPQSLKTLRINLASPSNHSSVWRFNPCEFAFLADERTFDVSKLQLSALPRSPVTKQFVSSDVVLEWVVREESCKAAQSSSNSNKYACGSNSNCTYSENGKGYRCICKDGFTGNPYLPQGCQDIDECKEPDKYKCDGSCKNTIGSYTCSCPLGMRGDGKVGCQGFRITTIAASTNTISTQSSCFSSLIKFFNHQ</sequence>
<dbReference type="PANTHER" id="PTHR33491">
    <property type="entry name" value="OSJNBA0016N04.9 PROTEIN"/>
    <property type="match status" value="1"/>
</dbReference>
<dbReference type="Pfam" id="PF07645">
    <property type="entry name" value="EGF_CA"/>
    <property type="match status" value="1"/>
</dbReference>
<evidence type="ECO:0000256" key="1">
    <source>
        <dbReference type="ARBA" id="ARBA00004479"/>
    </source>
</evidence>
<keyword evidence="2" id="KW-0723">Serine/threonine-protein kinase</keyword>
<feature type="domain" description="EGF-like" evidence="10">
    <location>
        <begin position="107"/>
        <end position="156"/>
    </location>
</feature>
<reference evidence="11 12" key="1">
    <citation type="journal article" date="2014" name="PLoS ONE">
        <title>Global Analysis of Gene Expression Profiles in Physic Nut (Jatropha curcas L.) Seedlings Exposed to Salt Stress.</title>
        <authorList>
            <person name="Zhang L."/>
            <person name="Zhang C."/>
            <person name="Wu P."/>
            <person name="Chen Y."/>
            <person name="Li M."/>
            <person name="Jiang H."/>
            <person name="Wu G."/>
        </authorList>
    </citation>
    <scope>NUCLEOTIDE SEQUENCE [LARGE SCALE GENOMIC DNA]</scope>
    <source>
        <strain evidence="12">cv. GZQX0401</strain>
        <tissue evidence="11">Young leaves</tissue>
    </source>
</reference>
<keyword evidence="2" id="KW-0418">Kinase</keyword>
<dbReference type="GO" id="GO:0005509">
    <property type="term" value="F:calcium ion binding"/>
    <property type="evidence" value="ECO:0007669"/>
    <property type="project" value="InterPro"/>
</dbReference>
<accession>A0A067L3D2</accession>
<dbReference type="CDD" id="cd00054">
    <property type="entry name" value="EGF_CA"/>
    <property type="match status" value="1"/>
</dbReference>
<dbReference type="FunFam" id="2.10.25.10:FF:000628">
    <property type="entry name" value="Wall-associated receptor kinase 2"/>
    <property type="match status" value="1"/>
</dbReference>
<dbReference type="EMBL" id="KK914286">
    <property type="protein sequence ID" value="KDP42937.1"/>
    <property type="molecule type" value="Genomic_DNA"/>
</dbReference>
<dbReference type="GO" id="GO:0016020">
    <property type="term" value="C:membrane"/>
    <property type="evidence" value="ECO:0007669"/>
    <property type="project" value="UniProtKB-SubCell"/>
</dbReference>
<evidence type="ECO:0000259" key="9">
    <source>
        <dbReference type="SMART" id="SM00179"/>
    </source>
</evidence>
<evidence type="ECO:0000313" key="11">
    <source>
        <dbReference type="EMBL" id="KDP42937.1"/>
    </source>
</evidence>
<dbReference type="PROSITE" id="PS01187">
    <property type="entry name" value="EGF_CA"/>
    <property type="match status" value="1"/>
</dbReference>
<evidence type="ECO:0000256" key="3">
    <source>
        <dbReference type="ARBA" id="ARBA00022536"/>
    </source>
</evidence>
<evidence type="ECO:0000256" key="7">
    <source>
        <dbReference type="ARBA" id="ARBA00023157"/>
    </source>
</evidence>